<dbReference type="PANTHER" id="PTHR12411">
    <property type="entry name" value="CYSTEINE PROTEASE FAMILY C1-RELATED"/>
    <property type="match status" value="1"/>
</dbReference>
<evidence type="ECO:0000313" key="6">
    <source>
        <dbReference type="EMBL" id="GFH26683.1"/>
    </source>
</evidence>
<dbReference type="InterPro" id="IPR000169">
    <property type="entry name" value="Pept_cys_AS"/>
</dbReference>
<dbReference type="AlphaFoldDB" id="A0A699ZVI8"/>
<keyword evidence="2" id="KW-1015">Disulfide bond</keyword>
<dbReference type="InterPro" id="IPR039417">
    <property type="entry name" value="Peptidase_C1A_papain-like"/>
</dbReference>
<dbReference type="SMART" id="SM00848">
    <property type="entry name" value="Inhibitor_I29"/>
    <property type="match status" value="1"/>
</dbReference>
<evidence type="ECO:0000259" key="5">
    <source>
        <dbReference type="SMART" id="SM00848"/>
    </source>
</evidence>
<evidence type="ECO:0000259" key="4">
    <source>
        <dbReference type="SMART" id="SM00645"/>
    </source>
</evidence>
<dbReference type="GO" id="GO:0006508">
    <property type="term" value="P:proteolysis"/>
    <property type="evidence" value="ECO:0007669"/>
    <property type="project" value="InterPro"/>
</dbReference>
<dbReference type="CDD" id="cd02248">
    <property type="entry name" value="Peptidase_C1A"/>
    <property type="match status" value="1"/>
</dbReference>
<gene>
    <name evidence="6" type="ORF">HaLaN_24871</name>
</gene>
<evidence type="ECO:0000313" key="7">
    <source>
        <dbReference type="Proteomes" id="UP000485058"/>
    </source>
</evidence>
<reference evidence="6 7" key="1">
    <citation type="submission" date="2020-02" db="EMBL/GenBank/DDBJ databases">
        <title>Draft genome sequence of Haematococcus lacustris strain NIES-144.</title>
        <authorList>
            <person name="Morimoto D."/>
            <person name="Nakagawa S."/>
            <person name="Yoshida T."/>
            <person name="Sawayama S."/>
        </authorList>
    </citation>
    <scope>NUCLEOTIDE SEQUENCE [LARGE SCALE GENOMIC DNA]</scope>
    <source>
        <strain evidence="6 7">NIES-144</strain>
    </source>
</reference>
<dbReference type="InterPro" id="IPR000668">
    <property type="entry name" value="Peptidase_C1A_C"/>
</dbReference>
<organism evidence="6 7">
    <name type="scientific">Haematococcus lacustris</name>
    <name type="common">Green alga</name>
    <name type="synonym">Haematococcus pluvialis</name>
    <dbReference type="NCBI Taxonomy" id="44745"/>
    <lineage>
        <taxon>Eukaryota</taxon>
        <taxon>Viridiplantae</taxon>
        <taxon>Chlorophyta</taxon>
        <taxon>core chlorophytes</taxon>
        <taxon>Chlorophyceae</taxon>
        <taxon>CS clade</taxon>
        <taxon>Chlamydomonadales</taxon>
        <taxon>Haematococcaceae</taxon>
        <taxon>Haematococcus</taxon>
    </lineage>
</organism>
<dbReference type="Gene3D" id="3.90.70.10">
    <property type="entry name" value="Cysteine proteinases"/>
    <property type="match status" value="1"/>
</dbReference>
<name>A0A699ZVI8_HAELA</name>
<protein>
    <recommendedName>
        <fullName evidence="8">Peptidase C1A papain C-terminal domain-containing protein</fullName>
    </recommendedName>
</protein>
<evidence type="ECO:0000256" key="2">
    <source>
        <dbReference type="ARBA" id="ARBA00023157"/>
    </source>
</evidence>
<dbReference type="SUPFAM" id="SSF54001">
    <property type="entry name" value="Cysteine proteinases"/>
    <property type="match status" value="1"/>
</dbReference>
<dbReference type="SMART" id="SM00645">
    <property type="entry name" value="Pept_C1"/>
    <property type="match status" value="1"/>
</dbReference>
<dbReference type="Proteomes" id="UP000485058">
    <property type="component" value="Unassembled WGS sequence"/>
</dbReference>
<sequence>MLKIICAVLGAALAAQAAQVPHLQHSQLLDLAEVNPQQAFSVWIAQTSAGRHYAHTPDSEEYRSRFSVWQQNAAYIRKHQASGSSMQLQLNEYADQTWEEFSSKKLGLLGEKALTEKAARTSKSNGGFRYASVKAPPSIDWREKNAVTPVKNQGQCGSCWSFATTGAIEGVNAIYTGELVQLSEQQLVDCDTAKDMGCSGGLMDYAYEYVIANGGIDTEEDYMYWSSWGMSFWTCNRKKESRRTAVTIDGYEDVPTVSHTARPGRRCRKHVIQQSVRHVVLRHDMVALRAALSRIALYKHDPKPAIDCCAVVSSQLRVALTSRLGQVAGCM</sequence>
<dbReference type="InterPro" id="IPR013201">
    <property type="entry name" value="Prot_inhib_I29"/>
</dbReference>
<feature type="domain" description="Peptidase C1A papain C-terminal" evidence="4">
    <location>
        <begin position="135"/>
        <end position="331"/>
    </location>
</feature>
<dbReference type="PROSITE" id="PS00139">
    <property type="entry name" value="THIOL_PROTEASE_CYS"/>
    <property type="match status" value="1"/>
</dbReference>
<evidence type="ECO:0000256" key="1">
    <source>
        <dbReference type="ARBA" id="ARBA00008455"/>
    </source>
</evidence>
<keyword evidence="7" id="KW-1185">Reference proteome</keyword>
<dbReference type="InterPro" id="IPR013128">
    <property type="entry name" value="Peptidase_C1A"/>
</dbReference>
<dbReference type="Pfam" id="PF00112">
    <property type="entry name" value="Peptidase_C1"/>
    <property type="match status" value="1"/>
</dbReference>
<dbReference type="Pfam" id="PF08246">
    <property type="entry name" value="Inhibitor_I29"/>
    <property type="match status" value="1"/>
</dbReference>
<dbReference type="InterPro" id="IPR038765">
    <property type="entry name" value="Papain-like_cys_pep_sf"/>
</dbReference>
<dbReference type="GO" id="GO:0008234">
    <property type="term" value="F:cysteine-type peptidase activity"/>
    <property type="evidence" value="ECO:0007669"/>
    <property type="project" value="InterPro"/>
</dbReference>
<accession>A0A699ZVI8</accession>
<evidence type="ECO:0000256" key="3">
    <source>
        <dbReference type="SAM" id="SignalP"/>
    </source>
</evidence>
<comment type="caution">
    <text evidence="6">The sequence shown here is derived from an EMBL/GenBank/DDBJ whole genome shotgun (WGS) entry which is preliminary data.</text>
</comment>
<feature type="domain" description="Cathepsin propeptide inhibitor" evidence="5">
    <location>
        <begin position="40"/>
        <end position="101"/>
    </location>
</feature>
<keyword evidence="3" id="KW-0732">Signal</keyword>
<feature type="chain" id="PRO_5025551460" description="Peptidase C1A papain C-terminal domain-containing protein" evidence="3">
    <location>
        <begin position="18"/>
        <end position="331"/>
    </location>
</feature>
<feature type="signal peptide" evidence="3">
    <location>
        <begin position="1"/>
        <end position="17"/>
    </location>
</feature>
<comment type="similarity">
    <text evidence="1">Belongs to the peptidase C1 family.</text>
</comment>
<evidence type="ECO:0008006" key="8">
    <source>
        <dbReference type="Google" id="ProtNLM"/>
    </source>
</evidence>
<proteinExistence type="inferred from homology"/>
<dbReference type="EMBL" id="BLLF01003205">
    <property type="protein sequence ID" value="GFH26683.1"/>
    <property type="molecule type" value="Genomic_DNA"/>
</dbReference>